<dbReference type="Pfam" id="PF02366">
    <property type="entry name" value="PMT"/>
    <property type="match status" value="1"/>
</dbReference>
<sequence length="525" mass="59555">MAKLTGARKRAIKQHQTLQTKSAPDETADEPRVKKPAMIAALTKLLGSVNWIDVTLVVILLVSSFITRFYKIAEPAAVVFDEYHFWDFIAMYWRKTHLFDIHPPLGKLLLLLGGYMGGFQPGDFGADKIGKVYPSTESFVSLRQTSAFFGVFHPALTYLTSRALGCDFVSSFTTGTMVLCETMILIESRFVLVDSQVLFFSQMALLSALYLWKQPPKTTSRWFMVLVTGFFAGCALGIKWTTLATPGIIAIVSFFGLFLPTSRLSIIECVAAAASGLSIYIFADWVHFALSVYSGMGDPFLPPHYQATLIGNKHFDASAKRKPFFPDLFLTKNVQMFRSNKSIKVRHPWESKWYEWILDMRGILYWNNSAGGQERKIYLIGNPAVLLVAASVVVCVMLIVLYNVNRVRLRRKPKEKHPLDQYKIELPFDWLGPAMILLLTYWLNLLPFIFVQRAAFIYHYIPGLYYAILLAGLLMNHLPRVVKTNVGAVIIVGTVFCFYRWSPWVYGLPLTVAGQKSLELFKRWN</sequence>
<comment type="pathway">
    <text evidence="2">Protein modification; protein glycosylation.</text>
</comment>
<comment type="subcellular location">
    <subcellularLocation>
        <location evidence="1">Endomembrane system</location>
        <topology evidence="1">Multi-pass membrane protein</topology>
    </subcellularLocation>
</comment>
<name>A0AAV8UMW3_9RHOD</name>
<dbReference type="InterPro" id="IPR032421">
    <property type="entry name" value="PMT_4TMC"/>
</dbReference>
<dbReference type="PANTHER" id="PTHR10050">
    <property type="entry name" value="DOLICHYL-PHOSPHATE-MANNOSE--PROTEIN MANNOSYLTRANSFERASE"/>
    <property type="match status" value="1"/>
</dbReference>
<dbReference type="InterPro" id="IPR027005">
    <property type="entry name" value="PMT-like"/>
</dbReference>
<comment type="similarity">
    <text evidence="3">Belongs to the glycosyltransferase 39 family.</text>
</comment>
<dbReference type="AlphaFoldDB" id="A0AAV8UMW3"/>
<reference evidence="13 14" key="1">
    <citation type="journal article" date="2023" name="Nat. Commun.">
        <title>Origin of minicircular mitochondrial genomes in red algae.</title>
        <authorList>
            <person name="Lee Y."/>
            <person name="Cho C.H."/>
            <person name="Lee Y.M."/>
            <person name="Park S.I."/>
            <person name="Yang J.H."/>
            <person name="West J.A."/>
            <person name="Bhattacharya D."/>
            <person name="Yoon H.S."/>
        </authorList>
    </citation>
    <scope>NUCLEOTIDE SEQUENCE [LARGE SCALE GENOMIC DNA]</scope>
    <source>
        <strain evidence="13 14">CCMP1338</strain>
        <tissue evidence="13">Whole cell</tissue>
    </source>
</reference>
<feature type="transmembrane region" description="Helical" evidence="10">
    <location>
        <begin position="190"/>
        <end position="212"/>
    </location>
</feature>
<evidence type="ECO:0000256" key="4">
    <source>
        <dbReference type="ARBA" id="ARBA00022676"/>
    </source>
</evidence>
<accession>A0AAV8UMW3</accession>
<gene>
    <name evidence="13" type="ORF">NDN08_000422</name>
</gene>
<evidence type="ECO:0000256" key="3">
    <source>
        <dbReference type="ARBA" id="ARBA00007222"/>
    </source>
</evidence>
<evidence type="ECO:0000256" key="7">
    <source>
        <dbReference type="ARBA" id="ARBA00022989"/>
    </source>
</evidence>
<dbReference type="EMBL" id="JAMWBK010000006">
    <property type="protein sequence ID" value="KAJ8903889.1"/>
    <property type="molecule type" value="Genomic_DNA"/>
</dbReference>
<feature type="transmembrane region" description="Helical" evidence="10">
    <location>
        <begin position="426"/>
        <end position="450"/>
    </location>
</feature>
<evidence type="ECO:0000313" key="13">
    <source>
        <dbReference type="EMBL" id="KAJ8903889.1"/>
    </source>
</evidence>
<evidence type="ECO:0000256" key="10">
    <source>
        <dbReference type="SAM" id="Phobius"/>
    </source>
</evidence>
<feature type="transmembrane region" description="Helical" evidence="10">
    <location>
        <begin position="244"/>
        <end position="262"/>
    </location>
</feature>
<keyword evidence="4" id="KW-0328">Glycosyltransferase</keyword>
<feature type="transmembrane region" description="Helical" evidence="10">
    <location>
        <begin position="482"/>
        <end position="501"/>
    </location>
</feature>
<keyword evidence="5" id="KW-0808">Transferase</keyword>
<protein>
    <recommendedName>
        <fullName evidence="15">Dolichyl-phosphate-mannose--protein mannosyltransferase</fullName>
    </recommendedName>
</protein>
<feature type="region of interest" description="Disordered" evidence="9">
    <location>
        <begin position="1"/>
        <end position="31"/>
    </location>
</feature>
<evidence type="ECO:0000259" key="12">
    <source>
        <dbReference type="Pfam" id="PF16192"/>
    </source>
</evidence>
<comment type="caution">
    <text evidence="13">The sequence shown here is derived from an EMBL/GenBank/DDBJ whole genome shotgun (WGS) entry which is preliminary data.</text>
</comment>
<feature type="domain" description="ArnT-like N-terminal" evidence="11">
    <location>
        <begin position="58"/>
        <end position="263"/>
    </location>
</feature>
<feature type="transmembrane region" description="Helical" evidence="10">
    <location>
        <begin position="219"/>
        <end position="238"/>
    </location>
</feature>
<evidence type="ECO:0000256" key="5">
    <source>
        <dbReference type="ARBA" id="ARBA00022679"/>
    </source>
</evidence>
<dbReference type="Proteomes" id="UP001157974">
    <property type="component" value="Unassembled WGS sequence"/>
</dbReference>
<keyword evidence="7 10" id="KW-1133">Transmembrane helix</keyword>
<evidence type="ECO:0000259" key="11">
    <source>
        <dbReference type="Pfam" id="PF02366"/>
    </source>
</evidence>
<evidence type="ECO:0000256" key="9">
    <source>
        <dbReference type="SAM" id="MobiDB-lite"/>
    </source>
</evidence>
<dbReference type="InterPro" id="IPR003342">
    <property type="entry name" value="ArnT-like_N"/>
</dbReference>
<dbReference type="PANTHER" id="PTHR10050:SF46">
    <property type="entry name" value="PROTEIN O-MANNOSYL-TRANSFERASE 2"/>
    <property type="match status" value="1"/>
</dbReference>
<dbReference type="GO" id="GO:0004169">
    <property type="term" value="F:dolichyl-phosphate-mannose-protein mannosyltransferase activity"/>
    <property type="evidence" value="ECO:0007669"/>
    <property type="project" value="TreeGrafter"/>
</dbReference>
<evidence type="ECO:0000256" key="2">
    <source>
        <dbReference type="ARBA" id="ARBA00004922"/>
    </source>
</evidence>
<evidence type="ECO:0000256" key="1">
    <source>
        <dbReference type="ARBA" id="ARBA00004127"/>
    </source>
</evidence>
<feature type="domain" description="Protein O-mannosyl-transferase C-terminal four TM" evidence="12">
    <location>
        <begin position="328"/>
        <end position="524"/>
    </location>
</feature>
<dbReference type="GO" id="GO:0012505">
    <property type="term" value="C:endomembrane system"/>
    <property type="evidence" value="ECO:0007669"/>
    <property type="project" value="UniProtKB-SubCell"/>
</dbReference>
<dbReference type="Pfam" id="PF16192">
    <property type="entry name" value="PMT_4TMC"/>
    <property type="match status" value="1"/>
</dbReference>
<feature type="transmembrane region" description="Helical" evidence="10">
    <location>
        <begin position="269"/>
        <end position="293"/>
    </location>
</feature>
<evidence type="ECO:0000256" key="8">
    <source>
        <dbReference type="ARBA" id="ARBA00023136"/>
    </source>
</evidence>
<feature type="transmembrane region" description="Helical" evidence="10">
    <location>
        <begin position="384"/>
        <end position="405"/>
    </location>
</feature>
<proteinExistence type="inferred from homology"/>
<evidence type="ECO:0000313" key="14">
    <source>
        <dbReference type="Proteomes" id="UP001157974"/>
    </source>
</evidence>
<feature type="transmembrane region" description="Helical" evidence="10">
    <location>
        <begin position="45"/>
        <end position="66"/>
    </location>
</feature>
<keyword evidence="14" id="KW-1185">Reference proteome</keyword>
<dbReference type="GO" id="GO:0016020">
    <property type="term" value="C:membrane"/>
    <property type="evidence" value="ECO:0007669"/>
    <property type="project" value="InterPro"/>
</dbReference>
<organism evidence="13 14">
    <name type="scientific">Rhodosorus marinus</name>
    <dbReference type="NCBI Taxonomy" id="101924"/>
    <lineage>
        <taxon>Eukaryota</taxon>
        <taxon>Rhodophyta</taxon>
        <taxon>Stylonematophyceae</taxon>
        <taxon>Stylonematales</taxon>
        <taxon>Stylonemataceae</taxon>
        <taxon>Rhodosorus</taxon>
    </lineage>
</organism>
<evidence type="ECO:0008006" key="15">
    <source>
        <dbReference type="Google" id="ProtNLM"/>
    </source>
</evidence>
<feature type="transmembrane region" description="Helical" evidence="10">
    <location>
        <begin position="456"/>
        <end position="475"/>
    </location>
</feature>
<keyword evidence="8 10" id="KW-0472">Membrane</keyword>
<keyword evidence="6 10" id="KW-0812">Transmembrane</keyword>
<evidence type="ECO:0000256" key="6">
    <source>
        <dbReference type="ARBA" id="ARBA00022692"/>
    </source>
</evidence>
<feature type="compositionally biased region" description="Basic residues" evidence="9">
    <location>
        <begin position="1"/>
        <end position="13"/>
    </location>
</feature>